<dbReference type="OrthoDB" id="3063716at2759"/>
<name>A0A5C3KLD6_COPMA</name>
<evidence type="ECO:0000313" key="2">
    <source>
        <dbReference type="EMBL" id="TFK21161.1"/>
    </source>
</evidence>
<dbReference type="AlphaFoldDB" id="A0A5C3KLD6"/>
<accession>A0A5C3KLD6</accession>
<keyword evidence="3" id="KW-1185">Reference proteome</keyword>
<organism evidence="2 3">
    <name type="scientific">Coprinopsis marcescibilis</name>
    <name type="common">Agaric fungus</name>
    <name type="synonym">Psathyrella marcescibilis</name>
    <dbReference type="NCBI Taxonomy" id="230819"/>
    <lineage>
        <taxon>Eukaryota</taxon>
        <taxon>Fungi</taxon>
        <taxon>Dikarya</taxon>
        <taxon>Basidiomycota</taxon>
        <taxon>Agaricomycotina</taxon>
        <taxon>Agaricomycetes</taxon>
        <taxon>Agaricomycetidae</taxon>
        <taxon>Agaricales</taxon>
        <taxon>Agaricineae</taxon>
        <taxon>Psathyrellaceae</taxon>
        <taxon>Coprinopsis</taxon>
    </lineage>
</organism>
<proteinExistence type="predicted"/>
<protein>
    <submittedName>
        <fullName evidence="2">Uncharacterized protein</fullName>
    </submittedName>
</protein>
<gene>
    <name evidence="2" type="ORF">FA15DRAFT_624286</name>
</gene>
<sequence>MPTLQIPSYFSTKVVSRTALYDDGENEEFTKDDELLELLNKAVTSSIEVNTEESRKRRKVEANAQQPEEDHIVLFRLVSNTEAPQPISLKRPPPRPSIPKVVDAEDDKATAKKRHKMAKASAVDSSWVLKEASQGRSTPPDLRCKLGKPVASDTNLLVVSRLAAPRTTRPSGIPSETLVYPYTTKTPSEEATKVKCCPVVEQDQNGPRPSRSRRKRSYERPPPSFWRPAPSLKGKCVGYAYGYPSSFGSVEGWDERGILYRRDSVKNITQR</sequence>
<evidence type="ECO:0000256" key="1">
    <source>
        <dbReference type="SAM" id="MobiDB-lite"/>
    </source>
</evidence>
<evidence type="ECO:0000313" key="3">
    <source>
        <dbReference type="Proteomes" id="UP000307440"/>
    </source>
</evidence>
<feature type="region of interest" description="Disordered" evidence="1">
    <location>
        <begin position="198"/>
        <end position="226"/>
    </location>
</feature>
<dbReference type="EMBL" id="ML210276">
    <property type="protein sequence ID" value="TFK21161.1"/>
    <property type="molecule type" value="Genomic_DNA"/>
</dbReference>
<reference evidence="2 3" key="1">
    <citation type="journal article" date="2019" name="Nat. Ecol. Evol.">
        <title>Megaphylogeny resolves global patterns of mushroom evolution.</title>
        <authorList>
            <person name="Varga T."/>
            <person name="Krizsan K."/>
            <person name="Foldi C."/>
            <person name="Dima B."/>
            <person name="Sanchez-Garcia M."/>
            <person name="Sanchez-Ramirez S."/>
            <person name="Szollosi G.J."/>
            <person name="Szarkandi J.G."/>
            <person name="Papp V."/>
            <person name="Albert L."/>
            <person name="Andreopoulos W."/>
            <person name="Angelini C."/>
            <person name="Antonin V."/>
            <person name="Barry K.W."/>
            <person name="Bougher N.L."/>
            <person name="Buchanan P."/>
            <person name="Buyck B."/>
            <person name="Bense V."/>
            <person name="Catcheside P."/>
            <person name="Chovatia M."/>
            <person name="Cooper J."/>
            <person name="Damon W."/>
            <person name="Desjardin D."/>
            <person name="Finy P."/>
            <person name="Geml J."/>
            <person name="Haridas S."/>
            <person name="Hughes K."/>
            <person name="Justo A."/>
            <person name="Karasinski D."/>
            <person name="Kautmanova I."/>
            <person name="Kiss B."/>
            <person name="Kocsube S."/>
            <person name="Kotiranta H."/>
            <person name="LaButti K.M."/>
            <person name="Lechner B.E."/>
            <person name="Liimatainen K."/>
            <person name="Lipzen A."/>
            <person name="Lukacs Z."/>
            <person name="Mihaltcheva S."/>
            <person name="Morgado L.N."/>
            <person name="Niskanen T."/>
            <person name="Noordeloos M.E."/>
            <person name="Ohm R.A."/>
            <person name="Ortiz-Santana B."/>
            <person name="Ovrebo C."/>
            <person name="Racz N."/>
            <person name="Riley R."/>
            <person name="Savchenko A."/>
            <person name="Shiryaev A."/>
            <person name="Soop K."/>
            <person name="Spirin V."/>
            <person name="Szebenyi C."/>
            <person name="Tomsovsky M."/>
            <person name="Tulloss R.E."/>
            <person name="Uehling J."/>
            <person name="Grigoriev I.V."/>
            <person name="Vagvolgyi C."/>
            <person name="Papp T."/>
            <person name="Martin F.M."/>
            <person name="Miettinen O."/>
            <person name="Hibbett D.S."/>
            <person name="Nagy L.G."/>
        </authorList>
    </citation>
    <scope>NUCLEOTIDE SEQUENCE [LARGE SCALE GENOMIC DNA]</scope>
    <source>
        <strain evidence="2 3">CBS 121175</strain>
    </source>
</reference>
<dbReference type="Proteomes" id="UP000307440">
    <property type="component" value="Unassembled WGS sequence"/>
</dbReference>